<feature type="domain" description="Cytidyltransferase-like" evidence="1">
    <location>
        <begin position="9"/>
        <end position="135"/>
    </location>
</feature>
<dbReference type="InterPro" id="IPR038727">
    <property type="entry name" value="NadR/Ttd14_AAA_dom"/>
</dbReference>
<dbReference type="RefSeq" id="WP_164357661.1">
    <property type="nucleotide sequence ID" value="NZ_JAAGME010000801.1"/>
</dbReference>
<dbReference type="NCBIfam" id="TIGR00125">
    <property type="entry name" value="cyt_tran_rel"/>
    <property type="match status" value="1"/>
</dbReference>
<dbReference type="Pfam" id="PF13521">
    <property type="entry name" value="AAA_28"/>
    <property type="match status" value="1"/>
</dbReference>
<dbReference type="SUPFAM" id="SSF52540">
    <property type="entry name" value="P-loop containing nucleoside triphosphate hydrolases"/>
    <property type="match status" value="1"/>
</dbReference>
<dbReference type="InterPro" id="IPR027417">
    <property type="entry name" value="P-loop_NTPase"/>
</dbReference>
<dbReference type="PANTHER" id="PTHR37512">
    <property type="entry name" value="TRIFUNCTIONAL NAD BIOSYNTHESIS/REGULATOR PROTEIN NADR"/>
    <property type="match status" value="1"/>
</dbReference>
<dbReference type="Pfam" id="PF01467">
    <property type="entry name" value="CTP_transf_like"/>
    <property type="match status" value="1"/>
</dbReference>
<dbReference type="GO" id="GO:0003824">
    <property type="term" value="F:catalytic activity"/>
    <property type="evidence" value="ECO:0007669"/>
    <property type="project" value="InterPro"/>
</dbReference>
<dbReference type="InterPro" id="IPR014729">
    <property type="entry name" value="Rossmann-like_a/b/a_fold"/>
</dbReference>
<gene>
    <name evidence="3" type="ORF">G3I39_18665</name>
</gene>
<evidence type="ECO:0000313" key="3">
    <source>
        <dbReference type="EMBL" id="NEB69059.1"/>
    </source>
</evidence>
<feature type="domain" description="NadR/Ttd14 AAA" evidence="2">
    <location>
        <begin position="156"/>
        <end position="333"/>
    </location>
</feature>
<proteinExistence type="predicted"/>
<evidence type="ECO:0000313" key="4">
    <source>
        <dbReference type="Proteomes" id="UP000471648"/>
    </source>
</evidence>
<organism evidence="3 4">
    <name type="scientific">Streptomyces microflavus</name>
    <name type="common">Streptomyces lipmanii</name>
    <dbReference type="NCBI Taxonomy" id="1919"/>
    <lineage>
        <taxon>Bacteria</taxon>
        <taxon>Bacillati</taxon>
        <taxon>Actinomycetota</taxon>
        <taxon>Actinomycetes</taxon>
        <taxon>Kitasatosporales</taxon>
        <taxon>Streptomycetaceae</taxon>
        <taxon>Streptomyces</taxon>
    </lineage>
</organism>
<dbReference type="InterPro" id="IPR004821">
    <property type="entry name" value="Cyt_trans-like"/>
</dbReference>
<dbReference type="Proteomes" id="UP000471648">
    <property type="component" value="Unassembled WGS sequence"/>
</dbReference>
<dbReference type="SUPFAM" id="SSF52374">
    <property type="entry name" value="Nucleotidylyl transferase"/>
    <property type="match status" value="1"/>
</dbReference>
<protein>
    <submittedName>
        <fullName evidence="3">AAA family ATPase</fullName>
    </submittedName>
</protein>
<name>A0A6N9VDF8_STRMI</name>
<dbReference type="Gene3D" id="3.40.50.300">
    <property type="entry name" value="P-loop containing nucleotide triphosphate hydrolases"/>
    <property type="match status" value="1"/>
</dbReference>
<dbReference type="Gene3D" id="3.40.50.620">
    <property type="entry name" value="HUPs"/>
    <property type="match status" value="1"/>
</dbReference>
<dbReference type="AlphaFoldDB" id="A0A6N9VDF8"/>
<dbReference type="InterPro" id="IPR052735">
    <property type="entry name" value="NAD_biosynth-regulator"/>
</dbReference>
<comment type="caution">
    <text evidence="3">The sequence shown here is derived from an EMBL/GenBank/DDBJ whole genome shotgun (WGS) entry which is preliminary data.</text>
</comment>
<dbReference type="EMBL" id="JAAGME010000801">
    <property type="protein sequence ID" value="NEB69059.1"/>
    <property type="molecule type" value="Genomic_DNA"/>
</dbReference>
<dbReference type="PANTHER" id="PTHR37512:SF1">
    <property type="entry name" value="NADR_TTD14 AAA DOMAIN-CONTAINING PROTEIN"/>
    <property type="match status" value="1"/>
</dbReference>
<evidence type="ECO:0000259" key="2">
    <source>
        <dbReference type="Pfam" id="PF13521"/>
    </source>
</evidence>
<reference evidence="3 4" key="1">
    <citation type="submission" date="2020-01" db="EMBL/GenBank/DDBJ databases">
        <title>Insect and environment-associated Actinomycetes.</title>
        <authorList>
            <person name="Currrie C."/>
            <person name="Chevrette M."/>
            <person name="Carlson C."/>
            <person name="Stubbendieck R."/>
            <person name="Wendt-Pienkowski E."/>
        </authorList>
    </citation>
    <scope>NUCLEOTIDE SEQUENCE [LARGE SCALE GENOMIC DNA]</scope>
    <source>
        <strain evidence="3 4">SID14438</strain>
    </source>
</reference>
<evidence type="ECO:0000259" key="1">
    <source>
        <dbReference type="Pfam" id="PF01467"/>
    </source>
</evidence>
<sequence>MKRYEHGLVLGKFYPPHAGHHHLVETARDQCERLTVLVCAASVESVPLADRVAWMREVHPDVTVVGAVDDTHMDVHDPAVWDAHMAVFTAAVPERVDAVFTSEAYGEELGRRFGAASVLVDPDRTLFPVSGTAVRKDPVGCWDFLRPPVRAALARRVVVLGAESTGTTTLARALTGHYRDRGGIWARTAYVAEYGREYSERKLAALRARWPGAAWEDVTFTTEDFPLIAEAQNDREEAAARTGSPVLLCDTDSFATTVWHERYVGGRNPLVEEIADRTAHHLWLLTDHEGVAFEDDGLRDGEELRPWMTERFRAELTRTGRRFVEITGPPEARLAAAVAAVDELLSTGWDFAAPLPETR</sequence>
<accession>A0A6N9VDF8</accession>